<name>A0A1F5KKE3_9BACT</name>
<protein>
    <recommendedName>
        <fullName evidence="1">Glycosyltransferase 2-like domain-containing protein</fullName>
    </recommendedName>
</protein>
<gene>
    <name evidence="2" type="ORF">A3D25_02355</name>
</gene>
<organism evidence="2 3">
    <name type="scientific">Candidatus Daviesbacteria bacterium RIFCSPHIGHO2_02_FULL_43_12</name>
    <dbReference type="NCBI Taxonomy" id="1797776"/>
    <lineage>
        <taxon>Bacteria</taxon>
        <taxon>Candidatus Daviesiibacteriota</taxon>
    </lineage>
</organism>
<dbReference type="EMBL" id="MFDD01000002">
    <property type="protein sequence ID" value="OGE41344.1"/>
    <property type="molecule type" value="Genomic_DNA"/>
</dbReference>
<evidence type="ECO:0000313" key="2">
    <source>
        <dbReference type="EMBL" id="OGE41344.1"/>
    </source>
</evidence>
<accession>A0A1F5KKE3</accession>
<proteinExistence type="predicted"/>
<dbReference type="SUPFAM" id="SSF53448">
    <property type="entry name" value="Nucleotide-diphospho-sugar transferases"/>
    <property type="match status" value="1"/>
</dbReference>
<sequence>MISVLVIAKNEEKLLAKCLESVQWADEIIVIDDESTDQTKQIALKYTTKVYTQAFNGFSEKRNFGLSKVAGDFLLCIDADERVLAPLKKEIVNLINNPTEDTAWQVSRRNIILGEEVKYSAFWPDRVIRLFKVKSLKNWQGEVHEQPVFEGSLGTLQNPLLHLTHRDIDSMVLKSLEWSNIDARLRLQAQHPPMSGWRFMRIMLTETWKQGVARRGFFNGTVGTIDALLQVFSLYLSFVKLWQLQRKQSLDDTYRQIDEALSRQDFEY</sequence>
<dbReference type="AlphaFoldDB" id="A0A1F5KKE3"/>
<dbReference type="PANTHER" id="PTHR43630">
    <property type="entry name" value="POLY-BETA-1,6-N-ACETYL-D-GLUCOSAMINE SYNTHASE"/>
    <property type="match status" value="1"/>
</dbReference>
<dbReference type="Proteomes" id="UP000177328">
    <property type="component" value="Unassembled WGS sequence"/>
</dbReference>
<evidence type="ECO:0000313" key="3">
    <source>
        <dbReference type="Proteomes" id="UP000177328"/>
    </source>
</evidence>
<dbReference type="PANTHER" id="PTHR43630:SF2">
    <property type="entry name" value="GLYCOSYLTRANSFERASE"/>
    <property type="match status" value="1"/>
</dbReference>
<comment type="caution">
    <text evidence="2">The sequence shown here is derived from an EMBL/GenBank/DDBJ whole genome shotgun (WGS) entry which is preliminary data.</text>
</comment>
<dbReference type="InterPro" id="IPR029044">
    <property type="entry name" value="Nucleotide-diphossugar_trans"/>
</dbReference>
<reference evidence="2 3" key="1">
    <citation type="journal article" date="2016" name="Nat. Commun.">
        <title>Thousands of microbial genomes shed light on interconnected biogeochemical processes in an aquifer system.</title>
        <authorList>
            <person name="Anantharaman K."/>
            <person name="Brown C.T."/>
            <person name="Hug L.A."/>
            <person name="Sharon I."/>
            <person name="Castelle C.J."/>
            <person name="Probst A.J."/>
            <person name="Thomas B.C."/>
            <person name="Singh A."/>
            <person name="Wilkins M.J."/>
            <person name="Karaoz U."/>
            <person name="Brodie E.L."/>
            <person name="Williams K.H."/>
            <person name="Hubbard S.S."/>
            <person name="Banfield J.F."/>
        </authorList>
    </citation>
    <scope>NUCLEOTIDE SEQUENCE [LARGE SCALE GENOMIC DNA]</scope>
</reference>
<dbReference type="Pfam" id="PF00535">
    <property type="entry name" value="Glycos_transf_2"/>
    <property type="match status" value="1"/>
</dbReference>
<dbReference type="CDD" id="cd02511">
    <property type="entry name" value="Beta4Glucosyltransferase"/>
    <property type="match status" value="1"/>
</dbReference>
<evidence type="ECO:0000259" key="1">
    <source>
        <dbReference type="Pfam" id="PF00535"/>
    </source>
</evidence>
<dbReference type="InterPro" id="IPR001173">
    <property type="entry name" value="Glyco_trans_2-like"/>
</dbReference>
<feature type="domain" description="Glycosyltransferase 2-like" evidence="1">
    <location>
        <begin position="3"/>
        <end position="110"/>
    </location>
</feature>
<dbReference type="Gene3D" id="3.90.550.10">
    <property type="entry name" value="Spore Coat Polysaccharide Biosynthesis Protein SpsA, Chain A"/>
    <property type="match status" value="1"/>
</dbReference>